<proteinExistence type="predicted"/>
<keyword evidence="2" id="KW-1185">Reference proteome</keyword>
<organism evidence="1 2">
    <name type="scientific">Lindgomyces ingoldianus</name>
    <dbReference type="NCBI Taxonomy" id="673940"/>
    <lineage>
        <taxon>Eukaryota</taxon>
        <taxon>Fungi</taxon>
        <taxon>Dikarya</taxon>
        <taxon>Ascomycota</taxon>
        <taxon>Pezizomycotina</taxon>
        <taxon>Dothideomycetes</taxon>
        <taxon>Pleosporomycetidae</taxon>
        <taxon>Pleosporales</taxon>
        <taxon>Lindgomycetaceae</taxon>
        <taxon>Lindgomyces</taxon>
    </lineage>
</organism>
<reference evidence="1" key="1">
    <citation type="journal article" date="2020" name="Stud. Mycol.">
        <title>101 Dothideomycetes genomes: a test case for predicting lifestyles and emergence of pathogens.</title>
        <authorList>
            <person name="Haridas S."/>
            <person name="Albert R."/>
            <person name="Binder M."/>
            <person name="Bloem J."/>
            <person name="Labutti K."/>
            <person name="Salamov A."/>
            <person name="Andreopoulos B."/>
            <person name="Baker S."/>
            <person name="Barry K."/>
            <person name="Bills G."/>
            <person name="Bluhm B."/>
            <person name="Cannon C."/>
            <person name="Castanera R."/>
            <person name="Culley D."/>
            <person name="Daum C."/>
            <person name="Ezra D."/>
            <person name="Gonzalez J."/>
            <person name="Henrissat B."/>
            <person name="Kuo A."/>
            <person name="Liang C."/>
            <person name="Lipzen A."/>
            <person name="Lutzoni F."/>
            <person name="Magnuson J."/>
            <person name="Mondo S."/>
            <person name="Nolan M."/>
            <person name="Ohm R."/>
            <person name="Pangilinan J."/>
            <person name="Park H.-J."/>
            <person name="Ramirez L."/>
            <person name="Alfaro M."/>
            <person name="Sun H."/>
            <person name="Tritt A."/>
            <person name="Yoshinaga Y."/>
            <person name="Zwiers L.-H."/>
            <person name="Turgeon B."/>
            <person name="Goodwin S."/>
            <person name="Spatafora J."/>
            <person name="Crous P."/>
            <person name="Grigoriev I."/>
        </authorList>
    </citation>
    <scope>NUCLEOTIDE SEQUENCE</scope>
    <source>
        <strain evidence="1">ATCC 200398</strain>
    </source>
</reference>
<dbReference type="EMBL" id="MU003501">
    <property type="protein sequence ID" value="KAF2472808.1"/>
    <property type="molecule type" value="Genomic_DNA"/>
</dbReference>
<protein>
    <submittedName>
        <fullName evidence="1">Uncharacterized protein</fullName>
    </submittedName>
</protein>
<name>A0ACB6R1V3_9PLEO</name>
<dbReference type="Proteomes" id="UP000799755">
    <property type="component" value="Unassembled WGS sequence"/>
</dbReference>
<gene>
    <name evidence="1" type="ORF">BDR25DRAFT_353130</name>
</gene>
<accession>A0ACB6R1V3</accession>
<sequence length="243" mass="26994">MHNVVEMELPQVNTDRSHTCNLISIFPHMSSQDKQAQSQGCTVHIRGASGIIPIVPHALKVQWLSAVAAVVASRVAYLVVLQQKPGSTRFFFFPWCSWYLVVGIDGIVCMLRSRSSSTTKCLKRGMLPRWSNLFIPISKSLSVLLIFSILTQEEFFEAIFMSATVEFQFLGRAALQDPFHLASTSVSLPLFDSLSFLIRRCIGISYSRLLDSFSVISPFLSRPTVASNHPRAVKLTGSKKGVV</sequence>
<evidence type="ECO:0000313" key="2">
    <source>
        <dbReference type="Proteomes" id="UP000799755"/>
    </source>
</evidence>
<evidence type="ECO:0000313" key="1">
    <source>
        <dbReference type="EMBL" id="KAF2472808.1"/>
    </source>
</evidence>
<comment type="caution">
    <text evidence="1">The sequence shown here is derived from an EMBL/GenBank/DDBJ whole genome shotgun (WGS) entry which is preliminary data.</text>
</comment>